<dbReference type="InterPro" id="IPR002110">
    <property type="entry name" value="Ankyrin_rpt"/>
</dbReference>
<dbReference type="PROSITE" id="PS50297">
    <property type="entry name" value="ANK_REP_REGION"/>
    <property type="match status" value="1"/>
</dbReference>
<dbReference type="Gene3D" id="1.25.40.20">
    <property type="entry name" value="Ankyrin repeat-containing domain"/>
    <property type="match status" value="1"/>
</dbReference>
<keyword evidence="4" id="KW-1185">Reference proteome</keyword>
<comment type="caution">
    <text evidence="3">The sequence shown here is derived from an EMBL/GenBank/DDBJ whole genome shotgun (WGS) entry which is preliminary data.</text>
</comment>
<proteinExistence type="predicted"/>
<evidence type="ECO:0000256" key="2">
    <source>
        <dbReference type="SAM" id="MobiDB-lite"/>
    </source>
</evidence>
<dbReference type="SUPFAM" id="SSF48403">
    <property type="entry name" value="Ankyrin repeat"/>
    <property type="match status" value="1"/>
</dbReference>
<evidence type="ECO:0000313" key="4">
    <source>
        <dbReference type="Proteomes" id="UP001338125"/>
    </source>
</evidence>
<gene>
    <name evidence="3" type="ORF">PT974_02841</name>
</gene>
<protein>
    <recommendedName>
        <fullName evidence="5">Fungal N-terminal domain-containing protein</fullName>
    </recommendedName>
</protein>
<feature type="compositionally biased region" description="Acidic residues" evidence="2">
    <location>
        <begin position="774"/>
        <end position="787"/>
    </location>
</feature>
<feature type="repeat" description="ANK" evidence="1">
    <location>
        <begin position="573"/>
        <end position="605"/>
    </location>
</feature>
<evidence type="ECO:0000256" key="1">
    <source>
        <dbReference type="PROSITE-ProRule" id="PRU00023"/>
    </source>
</evidence>
<feature type="region of interest" description="Disordered" evidence="2">
    <location>
        <begin position="761"/>
        <end position="787"/>
    </location>
</feature>
<dbReference type="EMBL" id="JAVFKD010000002">
    <property type="protein sequence ID" value="KAK5997480.1"/>
    <property type="molecule type" value="Genomic_DNA"/>
</dbReference>
<name>A0ABR0SZ66_9HYPO</name>
<evidence type="ECO:0000313" key="3">
    <source>
        <dbReference type="EMBL" id="KAK5997480.1"/>
    </source>
</evidence>
<organism evidence="3 4">
    <name type="scientific">Cladobotryum mycophilum</name>
    <dbReference type="NCBI Taxonomy" id="491253"/>
    <lineage>
        <taxon>Eukaryota</taxon>
        <taxon>Fungi</taxon>
        <taxon>Dikarya</taxon>
        <taxon>Ascomycota</taxon>
        <taxon>Pezizomycotina</taxon>
        <taxon>Sordariomycetes</taxon>
        <taxon>Hypocreomycetidae</taxon>
        <taxon>Hypocreales</taxon>
        <taxon>Hypocreaceae</taxon>
        <taxon>Cladobotryum</taxon>
    </lineage>
</organism>
<dbReference type="SMART" id="SM00248">
    <property type="entry name" value="ANK"/>
    <property type="match status" value="4"/>
</dbReference>
<sequence>MEAVNTIGVVGRLVTGAGQAAQLATDVYRSFRDAPIQLSQLATKLTLLKCRIQQIRKFGDELSNSDMEDLFPEEHRTLLMAVLEPTMASLQDLRCLQPATKVSESFKSKLSWALLDKKRVGRIVKDLNENNILLSQCLDIFSARLDVLNHTSIGALRAGQSAIQATSLMLQTSVLDIQQTQEQTIMRMNGAVGATETTNHLLQEILAEQRNFMAEQRAATGLISSFIATQNNSLPIMERILHHVQSFMLYGRGAYPDDDHSILKHRPFNFSNQELIRPMNSLITARNKGSRMTEWTAGELPLSYSSSAMMFHIPDSRSMMLSPGATKLRLIHTARGKRKDFHVMGYMNIFGSVVLQAELSIRLVAKSWFNLPWMNLSLKGFNIRPFDSLIFEAIEDLNLPVVRGLIEGGEASIHDVSSYEGQTLVGALVDSSTSYYSSDHPVSVSRRQAAEDLLSYLLREGCDPNIMSQTSQHRPSNMAWAMSLSGTSIPKILYDHGADPDWSPMSRYLYRLDKETVTIQNKMLHSWGVLRWDTYDSIVANWQALELCCSTGDAELMIRFIEEGKLDINTTAAGFRPIHVALENGSLELAAVLIAYGAKLGELAEGDDISRCSSMYHTLKHENTSVNAHFLLLHGADPGATWDNSLGWVFGNNSSTALHRFSFDEAVGMGAHMLLHGANCHFLADDRSPIHRPYPGPQSAKYRQSCMNETYPTADLNTPPQRKTIWTTKGVICLDDFDDIDNLYDNWRAKKASRVDSGFFDNNDENSRTSMGEQDLDATDDCSDTDSDYDREIEHEEFRELKRKHISSPFLKPAQPDNLSSEAHIASYGRMGFRDIVSTRKGRRRLARYPRATAYCAAVQLAGYRAEMDDDGDVWWSDDDGDPYVDASEDRPLGGDEDDGKAVSCLFCQDPEGWGLGMFTKRRDEGLQLVRKYKEQNKRAGDRYRKWIAEVGYT</sequence>
<dbReference type="PROSITE" id="PS50088">
    <property type="entry name" value="ANK_REPEAT"/>
    <property type="match status" value="1"/>
</dbReference>
<reference evidence="3 4" key="1">
    <citation type="submission" date="2024-01" db="EMBL/GenBank/DDBJ databases">
        <title>Complete genome of Cladobotryum mycophilum ATHUM6906.</title>
        <authorList>
            <person name="Christinaki A.C."/>
            <person name="Myridakis A.I."/>
            <person name="Kouvelis V.N."/>
        </authorList>
    </citation>
    <scope>NUCLEOTIDE SEQUENCE [LARGE SCALE GENOMIC DNA]</scope>
    <source>
        <strain evidence="3 4">ATHUM6906</strain>
    </source>
</reference>
<keyword evidence="1" id="KW-0040">ANK repeat</keyword>
<accession>A0ABR0SZ66</accession>
<evidence type="ECO:0008006" key="5">
    <source>
        <dbReference type="Google" id="ProtNLM"/>
    </source>
</evidence>
<dbReference type="InterPro" id="IPR036770">
    <property type="entry name" value="Ankyrin_rpt-contain_sf"/>
</dbReference>
<dbReference type="Proteomes" id="UP001338125">
    <property type="component" value="Unassembled WGS sequence"/>
</dbReference>